<accession>U4KZA4</accession>
<evidence type="ECO:0000313" key="1">
    <source>
        <dbReference type="EMBL" id="CCX04994.1"/>
    </source>
</evidence>
<proteinExistence type="predicted"/>
<sequence>MMRRLYEVALKRDPVKTESTNKGSLGYFVGERSICKADWKVHVYSTYEAKICNIISEDNLVRPVYPINSVTGTSCRESV</sequence>
<dbReference type="AlphaFoldDB" id="U4KZA4"/>
<dbReference type="Proteomes" id="UP000018144">
    <property type="component" value="Unassembled WGS sequence"/>
</dbReference>
<name>U4KZA4_PYROM</name>
<evidence type="ECO:0000313" key="3">
    <source>
        <dbReference type="Proteomes" id="UP000018144"/>
    </source>
</evidence>
<keyword evidence="3" id="KW-1185">Reference proteome</keyword>
<evidence type="ECO:0000313" key="2">
    <source>
        <dbReference type="EMBL" id="CCX11334.1"/>
    </source>
</evidence>
<gene>
    <name evidence="1" type="ORF">PCON_04207</name>
    <name evidence="2" type="ORF">PCON_10928</name>
</gene>
<reference evidence="1 3" key="1">
    <citation type="journal article" date="2013" name="PLoS Genet.">
        <title>The genome and development-dependent transcriptomes of Pyronema confluens: a window into fungal evolution.</title>
        <authorList>
            <person name="Traeger S."/>
            <person name="Altegoer F."/>
            <person name="Freitag M."/>
            <person name="Gabaldon T."/>
            <person name="Kempken F."/>
            <person name="Kumar A."/>
            <person name="Marcet-Houben M."/>
            <person name="Poggeler S."/>
            <person name="Stajich J.E."/>
            <person name="Nowrousian M."/>
        </authorList>
    </citation>
    <scope>NUCLEOTIDE SEQUENCE [LARGE SCALE GENOMIC DNA]</scope>
    <source>
        <strain evidence="3">CBS 100304</strain>
        <strain evidence="1">CBS100304</strain>
        <tissue evidence="1">Vegetative mycelium</tissue>
    </source>
</reference>
<dbReference type="EMBL" id="HF935612">
    <property type="protein sequence ID" value="CCX11334.1"/>
    <property type="molecule type" value="Genomic_DNA"/>
</dbReference>
<dbReference type="EMBL" id="HF935224">
    <property type="protein sequence ID" value="CCX04994.1"/>
    <property type="molecule type" value="Genomic_DNA"/>
</dbReference>
<organism evidence="1 3">
    <name type="scientific">Pyronema omphalodes (strain CBS 100304)</name>
    <name type="common">Pyronema confluens</name>
    <dbReference type="NCBI Taxonomy" id="1076935"/>
    <lineage>
        <taxon>Eukaryota</taxon>
        <taxon>Fungi</taxon>
        <taxon>Dikarya</taxon>
        <taxon>Ascomycota</taxon>
        <taxon>Pezizomycotina</taxon>
        <taxon>Pezizomycetes</taxon>
        <taxon>Pezizales</taxon>
        <taxon>Pyronemataceae</taxon>
        <taxon>Pyronema</taxon>
    </lineage>
</organism>
<protein>
    <submittedName>
        <fullName evidence="1">Uncharacterized protein</fullName>
    </submittedName>
</protein>